<dbReference type="AlphaFoldDB" id="A0A4R6BJ98"/>
<proteinExistence type="predicted"/>
<dbReference type="EMBL" id="SCWE01000002">
    <property type="protein sequence ID" value="TDM01772.1"/>
    <property type="molecule type" value="Genomic_DNA"/>
</dbReference>
<feature type="transmembrane region" description="Helical" evidence="1">
    <location>
        <begin position="204"/>
        <end position="225"/>
    </location>
</feature>
<feature type="transmembrane region" description="Helical" evidence="1">
    <location>
        <begin position="95"/>
        <end position="116"/>
    </location>
</feature>
<evidence type="ECO:0000313" key="2">
    <source>
        <dbReference type="EMBL" id="TDM01772.1"/>
    </source>
</evidence>
<dbReference type="Proteomes" id="UP000295328">
    <property type="component" value="Unassembled WGS sequence"/>
</dbReference>
<dbReference type="RefSeq" id="WP_133429791.1">
    <property type="nucleotide sequence ID" value="NZ_BMCC01000003.1"/>
</dbReference>
<keyword evidence="1" id="KW-1133">Transmembrane helix</keyword>
<accession>A0A4R6BJ98</accession>
<protein>
    <recommendedName>
        <fullName evidence="4">ABC transporter permease</fullName>
    </recommendedName>
</protein>
<organism evidence="2 3">
    <name type="scientific">Macrococcus hajekii</name>
    <dbReference type="NCBI Taxonomy" id="198482"/>
    <lineage>
        <taxon>Bacteria</taxon>
        <taxon>Bacillati</taxon>
        <taxon>Bacillota</taxon>
        <taxon>Bacilli</taxon>
        <taxon>Bacillales</taxon>
        <taxon>Staphylococcaceae</taxon>
        <taxon>Macrococcus</taxon>
    </lineage>
</organism>
<keyword evidence="3" id="KW-1185">Reference proteome</keyword>
<evidence type="ECO:0008006" key="4">
    <source>
        <dbReference type="Google" id="ProtNLM"/>
    </source>
</evidence>
<feature type="transmembrane region" description="Helical" evidence="1">
    <location>
        <begin position="157"/>
        <end position="184"/>
    </location>
</feature>
<feature type="transmembrane region" description="Helical" evidence="1">
    <location>
        <begin position="51"/>
        <end position="74"/>
    </location>
</feature>
<feature type="transmembrane region" description="Helical" evidence="1">
    <location>
        <begin position="21"/>
        <end position="39"/>
    </location>
</feature>
<gene>
    <name evidence="2" type="ORF">ERX37_06060</name>
</gene>
<evidence type="ECO:0000256" key="1">
    <source>
        <dbReference type="SAM" id="Phobius"/>
    </source>
</evidence>
<name>A0A4R6BJ98_9STAP</name>
<reference evidence="2 3" key="1">
    <citation type="submission" date="2019-01" db="EMBL/GenBank/DDBJ databases">
        <title>Draft genome sequences of the type strains of six Macrococcus species.</title>
        <authorList>
            <person name="Mazhar S."/>
            <person name="Altermann E."/>
            <person name="Hill C."/>
            <person name="Mcauliffe O."/>
        </authorList>
    </citation>
    <scope>NUCLEOTIDE SEQUENCE [LARGE SCALE GENOMIC DNA]</scope>
    <source>
        <strain evidence="2 3">CCM4809</strain>
    </source>
</reference>
<evidence type="ECO:0000313" key="3">
    <source>
        <dbReference type="Proteomes" id="UP000295328"/>
    </source>
</evidence>
<feature type="transmembrane region" description="Helical" evidence="1">
    <location>
        <begin position="128"/>
        <end position="150"/>
    </location>
</feature>
<comment type="caution">
    <text evidence="2">The sequence shown here is derived from an EMBL/GenBank/DDBJ whole genome shotgun (WGS) entry which is preliminary data.</text>
</comment>
<sequence>MKMNRILAIAEKDFKEFMRNMMLLTMPLLPIILAAMYSNMPFDEMEGGREFIAIILMGMALGAVLTSAMMTMLAEENEKHTLRGLINSPATMIDILVGKSLVVTVMMILSVIISLINIKVNIFTDYKMVLGFIGLYLFFLFLGIGVGLIVRSVSETSLYLLPILFVFAMSPMFRIFLGIESSFLKVMKYLPLSQYMELAENGGWMPVIIIFIWSLLAFLVMALLFRKVRTD</sequence>
<keyword evidence="1" id="KW-0812">Transmembrane</keyword>
<keyword evidence="1" id="KW-0472">Membrane</keyword>
<dbReference type="OrthoDB" id="3182222at2"/>